<dbReference type="InterPro" id="IPR025236">
    <property type="entry name" value="SR1P"/>
</dbReference>
<accession>A0A223KRU1</accession>
<dbReference type="AlphaFoldDB" id="A0A223KRU1"/>
<organism evidence="1 2">
    <name type="scientific">Sutcliffiella cohnii</name>
    <dbReference type="NCBI Taxonomy" id="33932"/>
    <lineage>
        <taxon>Bacteria</taxon>
        <taxon>Bacillati</taxon>
        <taxon>Bacillota</taxon>
        <taxon>Bacilli</taxon>
        <taxon>Bacillales</taxon>
        <taxon>Bacillaceae</taxon>
        <taxon>Sutcliffiella</taxon>
    </lineage>
</organism>
<evidence type="ECO:0000313" key="2">
    <source>
        <dbReference type="Proteomes" id="UP000215224"/>
    </source>
</evidence>
<protein>
    <submittedName>
        <fullName evidence="1">Phosphoesterase</fullName>
    </submittedName>
</protein>
<reference evidence="1 2" key="1">
    <citation type="submission" date="2016-12" db="EMBL/GenBank/DDBJ databases">
        <title>The whole genome sequencing and assembly of Bacillus cohnii DSM 6307T strain.</title>
        <authorList>
            <person name="Lee Y.-J."/>
            <person name="Yi H."/>
            <person name="Bahn Y.-S."/>
            <person name="Kim J.F."/>
            <person name="Lee D.-W."/>
        </authorList>
    </citation>
    <scope>NUCLEOTIDE SEQUENCE [LARGE SCALE GENOMIC DNA]</scope>
    <source>
        <strain evidence="1 2">DSM 6307</strain>
    </source>
</reference>
<dbReference type="KEGG" id="bcoh:BC6307_13380"/>
<dbReference type="Proteomes" id="UP000215224">
    <property type="component" value="Chromosome"/>
</dbReference>
<keyword evidence="2" id="KW-1185">Reference proteome</keyword>
<name>A0A223KRU1_9BACI</name>
<dbReference type="EMBL" id="CP018866">
    <property type="protein sequence ID" value="AST92205.1"/>
    <property type="molecule type" value="Genomic_DNA"/>
</dbReference>
<dbReference type="Pfam" id="PF13790">
    <property type="entry name" value="SR1P"/>
    <property type="match status" value="1"/>
</dbReference>
<proteinExistence type="predicted"/>
<sequence>MGTIVCQTCQATLEYFETEKVSTLYAKCSSCKCTSKEEKK</sequence>
<dbReference type="RefSeq" id="WP_066420055.1">
    <property type="nucleotide sequence ID" value="NZ_CP018866.1"/>
</dbReference>
<gene>
    <name evidence="1" type="ORF">BC6307_13380</name>
</gene>
<evidence type="ECO:0000313" key="1">
    <source>
        <dbReference type="EMBL" id="AST92205.1"/>
    </source>
</evidence>